<sequence>MFRIDLAVASFSSPRTFLAGAILLAAAAGCSTNKVTGPAKPVPLTIQAIGVGGANRAGSPSAALAAAVDDTVDFTKALLVVRDVRFKLTEGAEADSTDESGDLGDADDPSDSTGVHDGDDDGEEGDGAVLFRGPFVIDLLAQSAESLDTEMVPPGDYRRVQGHLRPLLAGDWNASKFDFLVGSTVYLAGTVKGDGGGPFTYQARIDNEFQIRGKFTVHTGTPATAFIVFDLARWLRGRDGAFLDPRLPENDQAIRSAIRHSIKVGMDRDHDGEIDDDMHAEGS</sequence>
<organism evidence="2 3">
    <name type="scientific">Eiseniibacteriota bacterium</name>
    <dbReference type="NCBI Taxonomy" id="2212470"/>
    <lineage>
        <taxon>Bacteria</taxon>
        <taxon>Candidatus Eiseniibacteriota</taxon>
    </lineage>
</organism>
<gene>
    <name evidence="2" type="ORF">E6K79_00235</name>
</gene>
<evidence type="ECO:0000256" key="1">
    <source>
        <dbReference type="SAM" id="MobiDB-lite"/>
    </source>
</evidence>
<comment type="caution">
    <text evidence="2">The sequence shown here is derived from an EMBL/GenBank/DDBJ whole genome shotgun (WGS) entry which is preliminary data.</text>
</comment>
<protein>
    <recommendedName>
        <fullName evidence="4">DUF4382 domain-containing protein</fullName>
    </recommendedName>
</protein>
<reference evidence="2 3" key="1">
    <citation type="journal article" date="2019" name="Nat. Microbiol.">
        <title>Mediterranean grassland soil C-N compound turnover is dependent on rainfall and depth, and is mediated by genomically divergent microorganisms.</title>
        <authorList>
            <person name="Diamond S."/>
            <person name="Andeer P.F."/>
            <person name="Li Z."/>
            <person name="Crits-Christoph A."/>
            <person name="Burstein D."/>
            <person name="Anantharaman K."/>
            <person name="Lane K.R."/>
            <person name="Thomas B.C."/>
            <person name="Pan C."/>
            <person name="Northen T.R."/>
            <person name="Banfield J.F."/>
        </authorList>
    </citation>
    <scope>NUCLEOTIDE SEQUENCE [LARGE SCALE GENOMIC DNA]</scope>
    <source>
        <strain evidence="2">WS_9</strain>
    </source>
</reference>
<feature type="compositionally biased region" description="Acidic residues" evidence="1">
    <location>
        <begin position="92"/>
        <end position="110"/>
    </location>
</feature>
<evidence type="ECO:0000313" key="2">
    <source>
        <dbReference type="EMBL" id="TMQ67376.1"/>
    </source>
</evidence>
<accession>A0A538TUR9</accession>
<dbReference type="PROSITE" id="PS51257">
    <property type="entry name" value="PROKAR_LIPOPROTEIN"/>
    <property type="match status" value="1"/>
</dbReference>
<dbReference type="EMBL" id="VBOZ01000001">
    <property type="protein sequence ID" value="TMQ67376.1"/>
    <property type="molecule type" value="Genomic_DNA"/>
</dbReference>
<feature type="region of interest" description="Disordered" evidence="1">
    <location>
        <begin position="92"/>
        <end position="124"/>
    </location>
</feature>
<dbReference type="AlphaFoldDB" id="A0A538TUR9"/>
<proteinExistence type="predicted"/>
<evidence type="ECO:0000313" key="3">
    <source>
        <dbReference type="Proteomes" id="UP000317691"/>
    </source>
</evidence>
<evidence type="ECO:0008006" key="4">
    <source>
        <dbReference type="Google" id="ProtNLM"/>
    </source>
</evidence>
<dbReference type="Proteomes" id="UP000317691">
    <property type="component" value="Unassembled WGS sequence"/>
</dbReference>
<name>A0A538TUR9_UNCEI</name>